<gene>
    <name evidence="8" type="primary">sauU_4</name>
    <name evidence="8" type="ORF">GALL_276860</name>
</gene>
<accession>A0A1J5R393</accession>
<evidence type="ECO:0000256" key="5">
    <source>
        <dbReference type="ARBA" id="ARBA00023136"/>
    </source>
</evidence>
<comment type="subcellular location">
    <subcellularLocation>
        <location evidence="1">Cell membrane</location>
        <topology evidence="1">Multi-pass membrane protein</topology>
    </subcellularLocation>
</comment>
<dbReference type="PANTHER" id="PTHR43124:SF3">
    <property type="entry name" value="CHLORAMPHENICOL EFFLUX PUMP RV0191"/>
    <property type="match status" value="1"/>
</dbReference>
<evidence type="ECO:0000259" key="7">
    <source>
        <dbReference type="PROSITE" id="PS50850"/>
    </source>
</evidence>
<comment type="caution">
    <text evidence="8">The sequence shown here is derived from an EMBL/GenBank/DDBJ whole genome shotgun (WGS) entry which is preliminary data.</text>
</comment>
<feature type="transmembrane region" description="Helical" evidence="6">
    <location>
        <begin position="289"/>
        <end position="307"/>
    </location>
</feature>
<feature type="transmembrane region" description="Helical" evidence="6">
    <location>
        <begin position="41"/>
        <end position="62"/>
    </location>
</feature>
<name>A0A1J5R393_9ZZZZ</name>
<feature type="domain" description="Major facilitator superfamily (MFS) profile" evidence="7">
    <location>
        <begin position="40"/>
        <end position="448"/>
    </location>
</feature>
<dbReference type="PANTHER" id="PTHR43124">
    <property type="entry name" value="PURINE EFFLUX PUMP PBUE"/>
    <property type="match status" value="1"/>
</dbReference>
<protein>
    <submittedName>
        <fullName evidence="8">Putative sulfoacetate transporter SauU</fullName>
    </submittedName>
</protein>
<feature type="transmembrane region" description="Helical" evidence="6">
    <location>
        <begin position="137"/>
        <end position="158"/>
    </location>
</feature>
<feature type="transmembrane region" description="Helical" evidence="6">
    <location>
        <begin position="344"/>
        <end position="367"/>
    </location>
</feature>
<evidence type="ECO:0000256" key="2">
    <source>
        <dbReference type="ARBA" id="ARBA00022475"/>
    </source>
</evidence>
<dbReference type="InterPro" id="IPR020846">
    <property type="entry name" value="MFS_dom"/>
</dbReference>
<dbReference type="SUPFAM" id="SSF103473">
    <property type="entry name" value="MFS general substrate transporter"/>
    <property type="match status" value="1"/>
</dbReference>
<evidence type="ECO:0000256" key="3">
    <source>
        <dbReference type="ARBA" id="ARBA00022692"/>
    </source>
</evidence>
<feature type="transmembrane region" description="Helical" evidence="6">
    <location>
        <begin position="422"/>
        <end position="443"/>
    </location>
</feature>
<dbReference type="EMBL" id="MLJW01000293">
    <property type="protein sequence ID" value="OIQ90401.1"/>
    <property type="molecule type" value="Genomic_DNA"/>
</dbReference>
<feature type="transmembrane region" description="Helical" evidence="6">
    <location>
        <begin position="379"/>
        <end position="402"/>
    </location>
</feature>
<proteinExistence type="predicted"/>
<evidence type="ECO:0000256" key="4">
    <source>
        <dbReference type="ARBA" id="ARBA00022989"/>
    </source>
</evidence>
<dbReference type="Gene3D" id="1.20.1250.20">
    <property type="entry name" value="MFS general substrate transporter like domains"/>
    <property type="match status" value="2"/>
</dbReference>
<dbReference type="GO" id="GO:0022857">
    <property type="term" value="F:transmembrane transporter activity"/>
    <property type="evidence" value="ECO:0007669"/>
    <property type="project" value="InterPro"/>
</dbReference>
<organism evidence="8">
    <name type="scientific">mine drainage metagenome</name>
    <dbReference type="NCBI Taxonomy" id="410659"/>
    <lineage>
        <taxon>unclassified sequences</taxon>
        <taxon>metagenomes</taxon>
        <taxon>ecological metagenomes</taxon>
    </lineage>
</organism>
<dbReference type="InterPro" id="IPR011701">
    <property type="entry name" value="MFS"/>
</dbReference>
<keyword evidence="3 6" id="KW-0812">Transmembrane</keyword>
<keyword evidence="2" id="KW-1003">Cell membrane</keyword>
<dbReference type="AlphaFoldDB" id="A0A1J5R393"/>
<evidence type="ECO:0000313" key="8">
    <source>
        <dbReference type="EMBL" id="OIQ90401.1"/>
    </source>
</evidence>
<dbReference type="Pfam" id="PF07690">
    <property type="entry name" value="MFS_1"/>
    <property type="match status" value="1"/>
</dbReference>
<dbReference type="GO" id="GO:0005886">
    <property type="term" value="C:plasma membrane"/>
    <property type="evidence" value="ECO:0007669"/>
    <property type="project" value="UniProtKB-SubCell"/>
</dbReference>
<feature type="transmembrane region" description="Helical" evidence="6">
    <location>
        <begin position="253"/>
        <end position="274"/>
    </location>
</feature>
<keyword evidence="4 6" id="KW-1133">Transmembrane helix</keyword>
<feature type="transmembrane region" description="Helical" evidence="6">
    <location>
        <begin position="197"/>
        <end position="215"/>
    </location>
</feature>
<dbReference type="InterPro" id="IPR036259">
    <property type="entry name" value="MFS_trans_sf"/>
</dbReference>
<sequence length="463" mass="49368">MGVAICSAGLALLEWTVPSLSCMSSPPNTASHPPLRLSLSMWALAAAAYLAGFFLRVTPGVLNAPLMRDFHLNAAQLGNLASFYFYFYAASQIPTGVANDRWGPKKLIVFGTFLTAMGTLLFAMAPTYAVALLARGMIGLGHGVAWVSLLEIAARWFAPRVFGTMSGLSLGAGTLGAVLAQAPLLAMSRWWGWRESLAGVGLVCLLLALLAWRVIRNSPHELGFRDYLPERVPSSLGQVLRGLRDVWGWRNTALLFVAPSGICGAFLTFTTLWGTPFLEQHRGMSGPQASWMIAAMLVAFSVGGMAWGRFSDRLHRRKLPYVVGGGMTLAGFALLSLWPQAPGVLLFGVLLASALGAGAMVVGFAWAKESVPQHLAGTATGVHNTGVMIGALVQLPLLGWVLDALWTGRALGGVRQYDEHAFQVAFGVLMVWVAVALACVLAARETHARPYANLVPARTEGAV</sequence>
<evidence type="ECO:0000256" key="6">
    <source>
        <dbReference type="SAM" id="Phobius"/>
    </source>
</evidence>
<dbReference type="PROSITE" id="PS50850">
    <property type="entry name" value="MFS"/>
    <property type="match status" value="1"/>
</dbReference>
<dbReference type="InterPro" id="IPR050189">
    <property type="entry name" value="MFS_Efflux_Transporters"/>
</dbReference>
<feature type="transmembrane region" description="Helical" evidence="6">
    <location>
        <begin position="319"/>
        <end position="338"/>
    </location>
</feature>
<reference evidence="8" key="1">
    <citation type="submission" date="2016-10" db="EMBL/GenBank/DDBJ databases">
        <title>Sequence of Gallionella enrichment culture.</title>
        <authorList>
            <person name="Poehlein A."/>
            <person name="Muehling M."/>
            <person name="Daniel R."/>
        </authorList>
    </citation>
    <scope>NUCLEOTIDE SEQUENCE</scope>
</reference>
<keyword evidence="5 6" id="KW-0472">Membrane</keyword>
<evidence type="ECO:0000256" key="1">
    <source>
        <dbReference type="ARBA" id="ARBA00004651"/>
    </source>
</evidence>
<feature type="transmembrane region" description="Helical" evidence="6">
    <location>
        <begin position="107"/>
        <end position="131"/>
    </location>
</feature>